<evidence type="ECO:0000313" key="3">
    <source>
        <dbReference type="EMBL" id="PFX26844.1"/>
    </source>
</evidence>
<dbReference type="STRING" id="50429.A0A2B4S857"/>
<dbReference type="GO" id="GO:0035082">
    <property type="term" value="P:axoneme assembly"/>
    <property type="evidence" value="ECO:0007669"/>
    <property type="project" value="TreeGrafter"/>
</dbReference>
<keyword evidence="4" id="KW-1185">Reference proteome</keyword>
<dbReference type="PANTHER" id="PTHR43215:SF14">
    <property type="entry name" value="RADIAL SPOKE HEAD 1 HOMOLOG"/>
    <property type="match status" value="1"/>
</dbReference>
<dbReference type="EMBL" id="LSMT01000117">
    <property type="protein sequence ID" value="PFX26844.1"/>
    <property type="molecule type" value="Genomic_DNA"/>
</dbReference>
<organism evidence="3 4">
    <name type="scientific">Stylophora pistillata</name>
    <name type="common">Smooth cauliflower coral</name>
    <dbReference type="NCBI Taxonomy" id="50429"/>
    <lineage>
        <taxon>Eukaryota</taxon>
        <taxon>Metazoa</taxon>
        <taxon>Cnidaria</taxon>
        <taxon>Anthozoa</taxon>
        <taxon>Hexacorallia</taxon>
        <taxon>Scleractinia</taxon>
        <taxon>Astrocoeniina</taxon>
        <taxon>Pocilloporidae</taxon>
        <taxon>Stylophora</taxon>
    </lineage>
</organism>
<evidence type="ECO:0000256" key="1">
    <source>
        <dbReference type="ARBA" id="ARBA00022737"/>
    </source>
</evidence>
<feature type="compositionally biased region" description="Basic and acidic residues" evidence="2">
    <location>
        <begin position="22"/>
        <end position="35"/>
    </location>
</feature>
<keyword evidence="1" id="KW-0677">Repeat</keyword>
<protein>
    <submittedName>
        <fullName evidence="3">Radial spoke head 1-like</fullName>
    </submittedName>
</protein>
<evidence type="ECO:0000256" key="2">
    <source>
        <dbReference type="SAM" id="MobiDB-lite"/>
    </source>
</evidence>
<evidence type="ECO:0000313" key="4">
    <source>
        <dbReference type="Proteomes" id="UP000225706"/>
    </source>
</evidence>
<dbReference type="GO" id="GO:0007286">
    <property type="term" value="P:spermatid development"/>
    <property type="evidence" value="ECO:0007669"/>
    <property type="project" value="TreeGrafter"/>
</dbReference>
<dbReference type="FunFam" id="2.20.110.10:FF:000002">
    <property type="entry name" value="Phosphatidylinositol 4-phosphate 5-kinase 8"/>
    <property type="match status" value="2"/>
</dbReference>
<gene>
    <name evidence="3" type="primary">rsph1</name>
    <name evidence="3" type="ORF">AWC38_SpisGene8524</name>
</gene>
<dbReference type="Pfam" id="PF02493">
    <property type="entry name" value="MORN"/>
    <property type="match status" value="7"/>
</dbReference>
<dbReference type="InterPro" id="IPR003409">
    <property type="entry name" value="MORN"/>
</dbReference>
<proteinExistence type="predicted"/>
<feature type="region of interest" description="Disordered" evidence="2">
    <location>
        <begin position="1"/>
        <end position="40"/>
    </location>
</feature>
<dbReference type="PANTHER" id="PTHR43215">
    <property type="entry name" value="RADIAL SPOKE HEAD 1 HOMOLOG"/>
    <property type="match status" value="1"/>
</dbReference>
<dbReference type="SMART" id="SM00698">
    <property type="entry name" value="MORN"/>
    <property type="match status" value="6"/>
</dbReference>
<comment type="caution">
    <text evidence="3">The sequence shown here is derived from an EMBL/GenBank/DDBJ whole genome shotgun (WGS) entry which is preliminary data.</text>
</comment>
<reference evidence="4" key="1">
    <citation type="journal article" date="2017" name="bioRxiv">
        <title>Comparative analysis of the genomes of Stylophora pistillata and Acropora digitifera provides evidence for extensive differences between species of corals.</title>
        <authorList>
            <person name="Voolstra C.R."/>
            <person name="Li Y."/>
            <person name="Liew Y.J."/>
            <person name="Baumgarten S."/>
            <person name="Zoccola D."/>
            <person name="Flot J.-F."/>
            <person name="Tambutte S."/>
            <person name="Allemand D."/>
            <person name="Aranda M."/>
        </authorList>
    </citation>
    <scope>NUCLEOTIDE SEQUENCE [LARGE SCALE GENOMIC DNA]</scope>
</reference>
<accession>A0A2B4S857</accession>
<dbReference type="SUPFAM" id="SSF82185">
    <property type="entry name" value="Histone H3 K4-specific methyltransferase SET7/9 N-terminal domain"/>
    <property type="match status" value="1"/>
</dbReference>
<dbReference type="Gene3D" id="2.20.110.10">
    <property type="entry name" value="Histone H3 K4-specific methyltransferase SET7/9 N-terminal domain"/>
    <property type="match status" value="3"/>
</dbReference>
<dbReference type="OrthoDB" id="423343at2759"/>
<name>A0A2B4S857_STYPI</name>
<dbReference type="AlphaFoldDB" id="A0A2B4S857"/>
<dbReference type="Proteomes" id="UP000225706">
    <property type="component" value="Unassembled WGS sequence"/>
</dbReference>
<sequence length="218" mass="24538">MSDVFGSDSDDLEWTGDLGEYDGVRNESGERHGEGKAVLPNGDIYEGTYSHGKRHGEGVYTFRNGAKYSGYYNHGLKDGYGVFDYPDGSKYEGKWEMNERNGQGVYNYANGDVYDGEWRNNCKEGKGVYTCAATKLKYDGHWENGKLHGPAITNLPNHVYLGSFVNNMPCGPGRYVFDFGVEQHGEYIFPKNENANEDMHATKYPVWRCHPDLRPLGS</sequence>
<dbReference type="GO" id="GO:0031514">
    <property type="term" value="C:motile cilium"/>
    <property type="evidence" value="ECO:0007669"/>
    <property type="project" value="TreeGrafter"/>
</dbReference>
<dbReference type="GO" id="GO:0005634">
    <property type="term" value="C:nucleus"/>
    <property type="evidence" value="ECO:0007669"/>
    <property type="project" value="TreeGrafter"/>
</dbReference>